<dbReference type="HOGENOM" id="CLU_550928_0_0_1"/>
<dbReference type="Proteomes" id="UP000019478">
    <property type="component" value="Unassembled WGS sequence"/>
</dbReference>
<dbReference type="eggNOG" id="ENOG502RQWQ">
    <property type="taxonomic scope" value="Eukaryota"/>
</dbReference>
<dbReference type="RefSeq" id="XP_007736085.1">
    <property type="nucleotide sequence ID" value="XM_007737895.1"/>
</dbReference>
<organism evidence="2 3">
    <name type="scientific">Capronia epimyces CBS 606.96</name>
    <dbReference type="NCBI Taxonomy" id="1182542"/>
    <lineage>
        <taxon>Eukaryota</taxon>
        <taxon>Fungi</taxon>
        <taxon>Dikarya</taxon>
        <taxon>Ascomycota</taxon>
        <taxon>Pezizomycotina</taxon>
        <taxon>Eurotiomycetes</taxon>
        <taxon>Chaetothyriomycetidae</taxon>
        <taxon>Chaetothyriales</taxon>
        <taxon>Herpotrichiellaceae</taxon>
        <taxon>Capronia</taxon>
    </lineage>
</organism>
<feature type="compositionally biased region" description="Polar residues" evidence="1">
    <location>
        <begin position="132"/>
        <end position="142"/>
    </location>
</feature>
<evidence type="ECO:0000313" key="2">
    <source>
        <dbReference type="EMBL" id="EXJ81497.1"/>
    </source>
</evidence>
<evidence type="ECO:0000313" key="3">
    <source>
        <dbReference type="Proteomes" id="UP000019478"/>
    </source>
</evidence>
<dbReference type="AlphaFoldDB" id="W9XLV0"/>
<evidence type="ECO:0000256" key="1">
    <source>
        <dbReference type="SAM" id="MobiDB-lite"/>
    </source>
</evidence>
<feature type="compositionally biased region" description="Low complexity" evidence="1">
    <location>
        <begin position="110"/>
        <end position="121"/>
    </location>
</feature>
<dbReference type="GeneID" id="19171885"/>
<feature type="region of interest" description="Disordered" evidence="1">
    <location>
        <begin position="58"/>
        <end position="88"/>
    </location>
</feature>
<proteinExistence type="predicted"/>
<keyword evidence="3" id="KW-1185">Reference proteome</keyword>
<reference evidence="2 3" key="1">
    <citation type="submission" date="2013-03" db="EMBL/GenBank/DDBJ databases">
        <title>The Genome Sequence of Capronia epimyces CBS 606.96.</title>
        <authorList>
            <consortium name="The Broad Institute Genomics Platform"/>
            <person name="Cuomo C."/>
            <person name="de Hoog S."/>
            <person name="Gorbushina A."/>
            <person name="Walker B."/>
            <person name="Young S.K."/>
            <person name="Zeng Q."/>
            <person name="Gargeya S."/>
            <person name="Fitzgerald M."/>
            <person name="Haas B."/>
            <person name="Abouelleil A."/>
            <person name="Allen A.W."/>
            <person name="Alvarado L."/>
            <person name="Arachchi H.M."/>
            <person name="Berlin A.M."/>
            <person name="Chapman S.B."/>
            <person name="Gainer-Dewar J."/>
            <person name="Goldberg J."/>
            <person name="Griggs A."/>
            <person name="Gujja S."/>
            <person name="Hansen M."/>
            <person name="Howarth C."/>
            <person name="Imamovic A."/>
            <person name="Ireland A."/>
            <person name="Larimer J."/>
            <person name="McCowan C."/>
            <person name="Murphy C."/>
            <person name="Pearson M."/>
            <person name="Poon T.W."/>
            <person name="Priest M."/>
            <person name="Roberts A."/>
            <person name="Saif S."/>
            <person name="Shea T."/>
            <person name="Sisk P."/>
            <person name="Sykes S."/>
            <person name="Wortman J."/>
            <person name="Nusbaum C."/>
            <person name="Birren B."/>
        </authorList>
    </citation>
    <scope>NUCLEOTIDE SEQUENCE [LARGE SCALE GENOMIC DNA]</scope>
    <source>
        <strain evidence="2 3">CBS 606.96</strain>
    </source>
</reference>
<protein>
    <submittedName>
        <fullName evidence="2">Uncharacterized protein</fullName>
    </submittedName>
</protein>
<dbReference type="OrthoDB" id="4118857at2759"/>
<gene>
    <name evidence="2" type="ORF">A1O3_07790</name>
</gene>
<name>W9XLV0_9EURO</name>
<feature type="region of interest" description="Disordered" evidence="1">
    <location>
        <begin position="106"/>
        <end position="142"/>
    </location>
</feature>
<sequence>MTPSTPVQGLGQAPLEISAFSPYDTPAQYQPPSGYLFAGTEIEKTRYGDDAVRDISSSSSSAILPPSWNLVPPPLTLPSRSRSSRSDSRVLSSTFGDIALHRHLQGLDDPFTSTSPLSSSPKRSRSERTVRGGNSASWTLGDNDTTWARARKQRTRTMRDNRTNRTAIRDNTDGDLDLDADEATRHFCQTRRLSTSPASPTSQVAAWSRYRKVERALLAVTQAIDRFPDGMLRLDSPALIEMRRDCAFWSCSSDGPVTVVDMTEQNQMYIDWFHRIFPSAPTQLVSALAAWILVDLYFSRLLSEKKGWQRQQHEELGPMSMESRFRVLEEQHSRITMDTGRNFTARLGLDHPRDHDVSPSFFSPPSMAGATDEEETRRFWAHANTSSTYHPRSLHHVFPNKATAIPGLGGLSDDETSIPVRCENEDVLRKGVSVSGSGSVSVDVEAVHARIGVVARTLVEALRGSWDDDVWRSLKVLVELLEGGGGVATATANTG</sequence>
<comment type="caution">
    <text evidence="2">The sequence shown here is derived from an EMBL/GenBank/DDBJ whole genome shotgun (WGS) entry which is preliminary data.</text>
</comment>
<dbReference type="EMBL" id="AMGY01000006">
    <property type="protein sequence ID" value="EXJ81497.1"/>
    <property type="molecule type" value="Genomic_DNA"/>
</dbReference>
<accession>W9XLV0</accession>